<dbReference type="SUPFAM" id="SSF74982">
    <property type="entry name" value="Small protein B (SmpB)"/>
    <property type="match status" value="1"/>
</dbReference>
<evidence type="ECO:0000256" key="3">
    <source>
        <dbReference type="HAMAP-Rule" id="MF_00023"/>
    </source>
</evidence>
<dbReference type="GO" id="GO:0070930">
    <property type="term" value="P:trans-translation-dependent protein tagging"/>
    <property type="evidence" value="ECO:0007669"/>
    <property type="project" value="TreeGrafter"/>
</dbReference>
<dbReference type="NCBIfam" id="TIGR00086">
    <property type="entry name" value="smpB"/>
    <property type="match status" value="1"/>
</dbReference>
<dbReference type="eggNOG" id="COG0691">
    <property type="taxonomic scope" value="Bacteria"/>
</dbReference>
<dbReference type="GO" id="GO:0005829">
    <property type="term" value="C:cytosol"/>
    <property type="evidence" value="ECO:0007669"/>
    <property type="project" value="TreeGrafter"/>
</dbReference>
<dbReference type="Proteomes" id="UP000001491">
    <property type="component" value="Chromosome"/>
</dbReference>
<proteinExistence type="inferred from homology"/>
<dbReference type="Gene3D" id="2.40.280.10">
    <property type="match status" value="1"/>
</dbReference>
<keyword evidence="1 3" id="KW-0963">Cytoplasm</keyword>
<dbReference type="HAMAP" id="MF_00023">
    <property type="entry name" value="SmpB"/>
    <property type="match status" value="1"/>
</dbReference>
<comment type="function">
    <text evidence="3">Required for rescue of stalled ribosomes mediated by trans-translation. Binds to transfer-messenger RNA (tmRNA), required for stable association of tmRNA with ribosomes. tmRNA and SmpB together mimic tRNA shape, replacing the anticodon stem-loop with SmpB. tmRNA is encoded by the ssrA gene; the 2 termini fold to resemble tRNA(Ala) and it encodes a 'tag peptide', a short internal open reading frame. During trans-translation Ala-aminoacylated tmRNA acts like a tRNA, entering the A-site of stalled ribosomes, displacing the stalled mRNA. The ribosome then switches to translate the ORF on the tmRNA; the nascent peptide is terminated with the 'tag peptide' encoded by the tmRNA and targeted for degradation. The ribosome is freed to recommence translation, which seems to be the essential function of trans-translation.</text>
</comment>
<reference evidence="5" key="1">
    <citation type="journal article" date="2009" name="BMC Bioinformatics">
        <title>The Mycoplasma conjunctivae genome sequencing, annotation and analysis.</title>
        <authorList>
            <person name="Calderon-Copete S.P."/>
            <person name="Wigger G."/>
            <person name="Wunderlin C."/>
            <person name="Schmidheini T."/>
            <person name="Frey J."/>
            <person name="Quail M.A."/>
            <person name="Falquet L."/>
        </authorList>
    </citation>
    <scope>NUCLEOTIDE SEQUENCE [LARGE SCALE GENOMIC DNA]</scope>
    <source>
        <strain evidence="5">ATCC 25834 / NCTC 10147 / HRC/581</strain>
    </source>
</reference>
<comment type="similarity">
    <text evidence="3">Belongs to the SmpB family.</text>
</comment>
<name>C5J706_MESCH</name>
<keyword evidence="5" id="KW-1185">Reference proteome</keyword>
<dbReference type="KEGG" id="mco:MCJ_005720"/>
<dbReference type="InterPro" id="IPR023620">
    <property type="entry name" value="SmpB"/>
</dbReference>
<accession>C5J706</accession>
<dbReference type="GO" id="GO:0003723">
    <property type="term" value="F:RNA binding"/>
    <property type="evidence" value="ECO:0007669"/>
    <property type="project" value="UniProtKB-UniRule"/>
</dbReference>
<dbReference type="CDD" id="cd09294">
    <property type="entry name" value="SmpB"/>
    <property type="match status" value="1"/>
</dbReference>
<keyword evidence="2 3" id="KW-0694">RNA-binding</keyword>
<dbReference type="Pfam" id="PF01668">
    <property type="entry name" value="SmpB"/>
    <property type="match status" value="1"/>
</dbReference>
<dbReference type="GO" id="GO:0070929">
    <property type="term" value="P:trans-translation"/>
    <property type="evidence" value="ECO:0007669"/>
    <property type="project" value="UniProtKB-UniRule"/>
</dbReference>
<dbReference type="NCBIfam" id="NF003843">
    <property type="entry name" value="PRK05422.1"/>
    <property type="match status" value="1"/>
</dbReference>
<dbReference type="AlphaFoldDB" id="C5J706"/>
<dbReference type="PANTHER" id="PTHR30308">
    <property type="entry name" value="TMRNA-BINDING COMPONENT OF TRANS-TRANSLATION TAGGING COMPLEX"/>
    <property type="match status" value="1"/>
</dbReference>
<sequence length="144" mass="16937">MKIISNNKIAKFDYQILDDYVAGISLLGWEVKSIRAGQVNLRNSFCYFKDNELFVTNMHVSEYMNVKGDPTRSRKLLLKRSQLNKLLKQKTQQKLTIIPLNIGWKNGKIKLTIALAKGKTKYDKRQSIKEKDEKRKIEKLWKNY</sequence>
<protein>
    <recommendedName>
        <fullName evidence="3">SsrA-binding protein</fullName>
    </recommendedName>
    <alternativeName>
        <fullName evidence="3">Small protein B</fullName>
    </alternativeName>
</protein>
<dbReference type="InterPro" id="IPR000037">
    <property type="entry name" value="SsrA-bd_prot"/>
</dbReference>
<evidence type="ECO:0000256" key="1">
    <source>
        <dbReference type="ARBA" id="ARBA00022490"/>
    </source>
</evidence>
<comment type="subcellular location">
    <subcellularLocation>
        <location evidence="3">Cytoplasm</location>
    </subcellularLocation>
    <text evidence="3">The tmRNA-SmpB complex associates with stalled 70S ribosomes.</text>
</comment>
<evidence type="ECO:0000313" key="4">
    <source>
        <dbReference type="EMBL" id="CAT05269.1"/>
    </source>
</evidence>
<gene>
    <name evidence="3 4" type="primary">smpB</name>
    <name evidence="4" type="ordered locus">MCJ_005720</name>
</gene>
<dbReference type="HOGENOM" id="CLU_108953_3_1_14"/>
<dbReference type="InterPro" id="IPR020081">
    <property type="entry name" value="SsrA-bd_prot_CS"/>
</dbReference>
<dbReference type="EMBL" id="FM864216">
    <property type="protein sequence ID" value="CAT05269.1"/>
    <property type="molecule type" value="Genomic_DNA"/>
</dbReference>
<dbReference type="PROSITE" id="PS01317">
    <property type="entry name" value="SSRP"/>
    <property type="match status" value="1"/>
</dbReference>
<evidence type="ECO:0000256" key="2">
    <source>
        <dbReference type="ARBA" id="ARBA00022884"/>
    </source>
</evidence>
<dbReference type="PANTHER" id="PTHR30308:SF2">
    <property type="entry name" value="SSRA-BINDING PROTEIN"/>
    <property type="match status" value="1"/>
</dbReference>
<evidence type="ECO:0000313" key="5">
    <source>
        <dbReference type="Proteomes" id="UP000001491"/>
    </source>
</evidence>
<organism evidence="4 5">
    <name type="scientific">Mesomycoplasma conjunctivae (strain ATCC 25834 / NCTC 10147 / HRC/581)</name>
    <name type="common">Mycoplasma conjunctivae</name>
    <dbReference type="NCBI Taxonomy" id="572263"/>
    <lineage>
        <taxon>Bacteria</taxon>
        <taxon>Bacillati</taxon>
        <taxon>Mycoplasmatota</taxon>
        <taxon>Mycoplasmoidales</taxon>
        <taxon>Metamycoplasmataceae</taxon>
        <taxon>Mesomycoplasma</taxon>
    </lineage>
</organism>